<proteinExistence type="predicted"/>
<accession>A0A318J5W3</accession>
<dbReference type="AlphaFoldDB" id="A0A318J5W3"/>
<organism evidence="1 2">
    <name type="scientific">Undibacterium pigrum</name>
    <dbReference type="NCBI Taxonomy" id="401470"/>
    <lineage>
        <taxon>Bacteria</taxon>
        <taxon>Pseudomonadati</taxon>
        <taxon>Pseudomonadota</taxon>
        <taxon>Betaproteobacteria</taxon>
        <taxon>Burkholderiales</taxon>
        <taxon>Oxalobacteraceae</taxon>
        <taxon>Undibacterium</taxon>
    </lineage>
</organism>
<reference evidence="1 2" key="1">
    <citation type="submission" date="2018-05" db="EMBL/GenBank/DDBJ databases">
        <title>Genomic Encyclopedia of Type Strains, Phase IV (KMG-IV): sequencing the most valuable type-strain genomes for metagenomic binning, comparative biology and taxonomic classification.</title>
        <authorList>
            <person name="Goeker M."/>
        </authorList>
    </citation>
    <scope>NUCLEOTIDE SEQUENCE [LARGE SCALE GENOMIC DNA]</scope>
    <source>
        <strain evidence="1 2">DSM 19792</strain>
    </source>
</reference>
<dbReference type="RefSeq" id="WP_110255429.1">
    <property type="nucleotide sequence ID" value="NZ_QJKB01000003.1"/>
</dbReference>
<name>A0A318J5W3_9BURK</name>
<sequence>MRSPADILDILILSPARTAELFTGFQHLSARKINVISDGLDRQSNIQITTRQLSLHCRHGDIPCQLMILAIAEVLHDQHHHPIQQVLPRVRELVLIVEGKFMLEQAMLLSGHGRKITLVRHRASDACRRVVNHYLSRLRHTF</sequence>
<evidence type="ECO:0000313" key="2">
    <source>
        <dbReference type="Proteomes" id="UP000247792"/>
    </source>
</evidence>
<evidence type="ECO:0000313" key="1">
    <source>
        <dbReference type="EMBL" id="PXX44192.1"/>
    </source>
</evidence>
<gene>
    <name evidence="1" type="ORF">DFR42_103461</name>
</gene>
<keyword evidence="2" id="KW-1185">Reference proteome</keyword>
<protein>
    <submittedName>
        <fullName evidence="1">Uncharacterized protein</fullName>
    </submittedName>
</protein>
<comment type="caution">
    <text evidence="1">The sequence shown here is derived from an EMBL/GenBank/DDBJ whole genome shotgun (WGS) entry which is preliminary data.</text>
</comment>
<dbReference type="EMBL" id="QJKB01000003">
    <property type="protein sequence ID" value="PXX44192.1"/>
    <property type="molecule type" value="Genomic_DNA"/>
</dbReference>
<dbReference type="Proteomes" id="UP000247792">
    <property type="component" value="Unassembled WGS sequence"/>
</dbReference>